<sequence length="47" mass="5381">MCVTKNSVAQLAAVAFTILIHVWKRNMMWSIAAGTLCYMLLIRILHF</sequence>
<comment type="caution">
    <text evidence="2">The sequence shown here is derived from an EMBL/GenBank/DDBJ whole genome shotgun (WGS) entry which is preliminary data.</text>
</comment>
<dbReference type="EMBL" id="SGVY01000001">
    <property type="protein sequence ID" value="TFH84516.1"/>
    <property type="molecule type" value="Genomic_DNA"/>
</dbReference>
<evidence type="ECO:0000313" key="3">
    <source>
        <dbReference type="Proteomes" id="UP000297872"/>
    </source>
</evidence>
<dbReference type="Pfam" id="PF05437">
    <property type="entry name" value="AzlD"/>
    <property type="match status" value="1"/>
</dbReference>
<dbReference type="InterPro" id="IPR008407">
    <property type="entry name" value="Brnchd-chn_aa_trnsp_AzlD"/>
</dbReference>
<evidence type="ECO:0000256" key="1">
    <source>
        <dbReference type="SAM" id="Phobius"/>
    </source>
</evidence>
<evidence type="ECO:0000313" key="2">
    <source>
        <dbReference type="EMBL" id="TFH84516.1"/>
    </source>
</evidence>
<accession>A0A4Y8VVS8</accession>
<organism evidence="2 3">
    <name type="scientific">Segatella hominis</name>
    <dbReference type="NCBI Taxonomy" id="2518605"/>
    <lineage>
        <taxon>Bacteria</taxon>
        <taxon>Pseudomonadati</taxon>
        <taxon>Bacteroidota</taxon>
        <taxon>Bacteroidia</taxon>
        <taxon>Bacteroidales</taxon>
        <taxon>Prevotellaceae</taxon>
        <taxon>Segatella</taxon>
    </lineage>
</organism>
<gene>
    <name evidence="2" type="ORF">EXN75_00155</name>
</gene>
<dbReference type="Proteomes" id="UP000297872">
    <property type="component" value="Unassembled WGS sequence"/>
</dbReference>
<evidence type="ECO:0008006" key="4">
    <source>
        <dbReference type="Google" id="ProtNLM"/>
    </source>
</evidence>
<proteinExistence type="predicted"/>
<keyword evidence="1" id="KW-0472">Membrane</keyword>
<dbReference type="OrthoDB" id="308265at2"/>
<feature type="transmembrane region" description="Helical" evidence="1">
    <location>
        <begin position="7"/>
        <end position="23"/>
    </location>
</feature>
<keyword evidence="3" id="KW-1185">Reference proteome</keyword>
<protein>
    <recommendedName>
        <fullName evidence="4">Branched-chain amino acid transporter AzlD</fullName>
    </recommendedName>
</protein>
<keyword evidence="1" id="KW-0812">Transmembrane</keyword>
<reference evidence="2 3" key="1">
    <citation type="submission" date="2019-02" db="EMBL/GenBank/DDBJ databases">
        <title>Draft Genome Sequence of the Prevotella sp. BCRC 81118, Isolated from Human Feces.</title>
        <authorList>
            <person name="Huang C.-H."/>
        </authorList>
    </citation>
    <scope>NUCLEOTIDE SEQUENCE [LARGE SCALE GENOMIC DNA]</scope>
    <source>
        <strain evidence="2 3">BCRC 81118</strain>
    </source>
</reference>
<name>A0A4Y8VVS8_9BACT</name>
<dbReference type="AlphaFoldDB" id="A0A4Y8VVS8"/>
<keyword evidence="1" id="KW-1133">Transmembrane helix</keyword>
<feature type="transmembrane region" description="Helical" evidence="1">
    <location>
        <begin position="29"/>
        <end position="46"/>
    </location>
</feature>